<dbReference type="EC" id="3.4.16.2" evidence="14"/>
<evidence type="ECO:0000256" key="1">
    <source>
        <dbReference type="ARBA" id="ARBA00004371"/>
    </source>
</evidence>
<sequence>MDTTMTTSRAAARRALQPLIAVLALALLPLAAAGVREPQEPRPYQYVTKYINVPVDHFSFARNDTFKLRYLVNDTWWERDRRKPGPVFFYTGNEGDIELFAQNTGFMWDIAAEFGALLVFAEHRYYGQSMPFGDKSYSEPKYLGYLTAQQALADFVDVIREVRRGQAPPRTSPVIAFGGSYGGMLSAWIRQKYPHVVAGAISASAPVLMSAGLTPCDAFTRIVTSVFNAEAPNCAGNIRRSWAALRNISRTDAGKAFLSKTFGLRSALRSAGDVEALLSWLNEAYTNVAMANYPYPADFLGNMPAFPVREVCKPLRQKVAKQEDLAKAIFSGISVYFNYTGAAKNLDVNNSDSQLGENGWDFQACTEMVMPMCSDGHFDMFERAPWDEASYAAGCFARWKVHPQFNLTRWEFGGRNLQGSSNIVFSNGLLDPWTAGGVVRSISDTVVAVTIPEGAHHLDLRAANEADPASVRNARGLHREHITKWIKQHRRGYHAGDGSNRLPDMFPQEAASAEHES</sequence>
<evidence type="ECO:0000256" key="11">
    <source>
        <dbReference type="ARBA" id="ARBA00023228"/>
    </source>
</evidence>
<evidence type="ECO:0000313" key="21">
    <source>
        <dbReference type="Proteomes" id="UP001075354"/>
    </source>
</evidence>
<comment type="subcellular location">
    <subcellularLocation>
        <location evidence="1">Lysosome</location>
    </subcellularLocation>
</comment>
<keyword evidence="9" id="KW-1015">Disulfide bond</keyword>
<keyword evidence="6 19" id="KW-0732">Signal</keyword>
<comment type="caution">
    <text evidence="20">The sequence shown here is derived from an EMBL/GenBank/DDBJ whole genome shotgun (WGS) entry which is preliminary data.</text>
</comment>
<comment type="function">
    <text evidence="13">Cleaves C-terminal amino acids linked to proline in peptides such as angiotensin II, III and des-Arg9-bradykinin. This cleavage occurs at acidic pH, but enzymatic activity is retained with some substrates at neutral pH.</text>
</comment>
<evidence type="ECO:0000256" key="13">
    <source>
        <dbReference type="ARBA" id="ARBA00059701"/>
    </source>
</evidence>
<comment type="catalytic activity">
    <reaction evidence="12">
        <text>Cleavage of a -Pro-|-Xaa bond to release a C-terminal amino acid.</text>
        <dbReference type="EC" id="3.4.16.2"/>
    </reaction>
</comment>
<keyword evidence="11" id="KW-0458">Lysosome</keyword>
<comment type="subunit">
    <text evidence="3">Homodimer.</text>
</comment>
<feature type="region of interest" description="Disordered" evidence="18">
    <location>
        <begin position="493"/>
        <end position="517"/>
    </location>
</feature>
<evidence type="ECO:0000256" key="6">
    <source>
        <dbReference type="ARBA" id="ARBA00022729"/>
    </source>
</evidence>
<evidence type="ECO:0000256" key="12">
    <source>
        <dbReference type="ARBA" id="ARBA00052013"/>
    </source>
</evidence>
<comment type="similarity">
    <text evidence="2">Belongs to the peptidase S28 family.</text>
</comment>
<dbReference type="InterPro" id="IPR042269">
    <property type="entry name" value="Ser_carbopepase_S28_SKS"/>
</dbReference>
<evidence type="ECO:0000256" key="3">
    <source>
        <dbReference type="ARBA" id="ARBA00011738"/>
    </source>
</evidence>
<evidence type="ECO:0000256" key="15">
    <source>
        <dbReference type="ARBA" id="ARBA00073691"/>
    </source>
</evidence>
<evidence type="ECO:0000256" key="4">
    <source>
        <dbReference type="ARBA" id="ARBA00022645"/>
    </source>
</evidence>
<dbReference type="PANTHER" id="PTHR11010">
    <property type="entry name" value="PROTEASE S28 PRO-X CARBOXYPEPTIDASE-RELATED"/>
    <property type="match status" value="1"/>
</dbReference>
<gene>
    <name evidence="20" type="ORF">ONE63_007669</name>
</gene>
<evidence type="ECO:0000256" key="9">
    <source>
        <dbReference type="ARBA" id="ARBA00023157"/>
    </source>
</evidence>
<protein>
    <recommendedName>
        <fullName evidence="15">Lysosomal Pro-X carboxypeptidase</fullName>
        <ecNumber evidence="14">3.4.16.2</ecNumber>
    </recommendedName>
    <alternativeName>
        <fullName evidence="17">Proline carboxypeptidase</fullName>
    </alternativeName>
    <alternativeName>
        <fullName evidence="16">Prolylcarboxypeptidase</fullName>
    </alternativeName>
</protein>
<evidence type="ECO:0000256" key="16">
    <source>
        <dbReference type="ARBA" id="ARBA00076475"/>
    </source>
</evidence>
<dbReference type="Pfam" id="PF05577">
    <property type="entry name" value="Peptidase_S28"/>
    <property type="match status" value="1"/>
</dbReference>
<name>A0AAV7XRY1_9NEOP</name>
<dbReference type="GO" id="GO:0008239">
    <property type="term" value="F:dipeptidyl-peptidase activity"/>
    <property type="evidence" value="ECO:0007669"/>
    <property type="project" value="TreeGrafter"/>
</dbReference>
<keyword evidence="4" id="KW-0121">Carboxypeptidase</keyword>
<evidence type="ECO:0000256" key="2">
    <source>
        <dbReference type="ARBA" id="ARBA00011079"/>
    </source>
</evidence>
<dbReference type="Gene3D" id="1.20.120.980">
    <property type="entry name" value="Serine carboxypeptidase S28, SKS domain"/>
    <property type="match status" value="1"/>
</dbReference>
<evidence type="ECO:0000256" key="8">
    <source>
        <dbReference type="ARBA" id="ARBA00023145"/>
    </source>
</evidence>
<dbReference type="GO" id="GO:0006508">
    <property type="term" value="P:proteolysis"/>
    <property type="evidence" value="ECO:0007669"/>
    <property type="project" value="UniProtKB-KW"/>
</dbReference>
<dbReference type="FunFam" id="1.20.120.980:FF:000002">
    <property type="entry name" value="lysosomal Pro-X carboxypeptidase"/>
    <property type="match status" value="1"/>
</dbReference>
<dbReference type="AlphaFoldDB" id="A0AAV7XRY1"/>
<evidence type="ECO:0000256" key="7">
    <source>
        <dbReference type="ARBA" id="ARBA00022801"/>
    </source>
</evidence>
<evidence type="ECO:0000256" key="5">
    <source>
        <dbReference type="ARBA" id="ARBA00022670"/>
    </source>
</evidence>
<dbReference type="Proteomes" id="UP001075354">
    <property type="component" value="Chromosome 5"/>
</dbReference>
<evidence type="ECO:0000256" key="10">
    <source>
        <dbReference type="ARBA" id="ARBA00023180"/>
    </source>
</evidence>
<evidence type="ECO:0000256" key="18">
    <source>
        <dbReference type="SAM" id="MobiDB-lite"/>
    </source>
</evidence>
<organism evidence="20 21">
    <name type="scientific">Megalurothrips usitatus</name>
    <name type="common">bean blossom thrips</name>
    <dbReference type="NCBI Taxonomy" id="439358"/>
    <lineage>
        <taxon>Eukaryota</taxon>
        <taxon>Metazoa</taxon>
        <taxon>Ecdysozoa</taxon>
        <taxon>Arthropoda</taxon>
        <taxon>Hexapoda</taxon>
        <taxon>Insecta</taxon>
        <taxon>Pterygota</taxon>
        <taxon>Neoptera</taxon>
        <taxon>Paraneoptera</taxon>
        <taxon>Thysanoptera</taxon>
        <taxon>Terebrantia</taxon>
        <taxon>Thripoidea</taxon>
        <taxon>Thripidae</taxon>
        <taxon>Megalurothrips</taxon>
    </lineage>
</organism>
<accession>A0AAV7XRY1</accession>
<proteinExistence type="inferred from homology"/>
<feature type="signal peptide" evidence="19">
    <location>
        <begin position="1"/>
        <end position="33"/>
    </location>
</feature>
<keyword evidence="5" id="KW-0645">Protease</keyword>
<evidence type="ECO:0000313" key="20">
    <source>
        <dbReference type="EMBL" id="KAJ1527710.1"/>
    </source>
</evidence>
<dbReference type="GO" id="GO:0005764">
    <property type="term" value="C:lysosome"/>
    <property type="evidence" value="ECO:0007669"/>
    <property type="project" value="UniProtKB-SubCell"/>
</dbReference>
<feature type="chain" id="PRO_5043395339" description="Lysosomal Pro-X carboxypeptidase" evidence="19">
    <location>
        <begin position="34"/>
        <end position="517"/>
    </location>
</feature>
<dbReference type="InterPro" id="IPR008758">
    <property type="entry name" value="Peptidase_S28"/>
</dbReference>
<dbReference type="GO" id="GO:0004185">
    <property type="term" value="F:serine-type carboxypeptidase activity"/>
    <property type="evidence" value="ECO:0007669"/>
    <property type="project" value="UniProtKB-EC"/>
</dbReference>
<dbReference type="InterPro" id="IPR029058">
    <property type="entry name" value="AB_hydrolase_fold"/>
</dbReference>
<reference evidence="20" key="1">
    <citation type="submission" date="2022-12" db="EMBL/GenBank/DDBJ databases">
        <title>Chromosome-level genome assembly of the bean flower thrips Megalurothrips usitatus.</title>
        <authorList>
            <person name="Ma L."/>
            <person name="Liu Q."/>
            <person name="Li H."/>
            <person name="Cai W."/>
        </authorList>
    </citation>
    <scope>NUCLEOTIDE SEQUENCE</scope>
    <source>
        <strain evidence="20">Cailab_2022a</strain>
    </source>
</reference>
<keyword evidence="8" id="KW-0865">Zymogen</keyword>
<keyword evidence="7" id="KW-0378">Hydrolase</keyword>
<keyword evidence="10" id="KW-0325">Glycoprotein</keyword>
<evidence type="ECO:0000256" key="14">
    <source>
        <dbReference type="ARBA" id="ARBA00066456"/>
    </source>
</evidence>
<dbReference type="SUPFAM" id="SSF53474">
    <property type="entry name" value="alpha/beta-Hydrolases"/>
    <property type="match status" value="1"/>
</dbReference>
<dbReference type="EMBL" id="JAPTSV010000005">
    <property type="protein sequence ID" value="KAJ1527710.1"/>
    <property type="molecule type" value="Genomic_DNA"/>
</dbReference>
<keyword evidence="21" id="KW-1185">Reference proteome</keyword>
<evidence type="ECO:0000256" key="19">
    <source>
        <dbReference type="SAM" id="SignalP"/>
    </source>
</evidence>
<dbReference type="PANTHER" id="PTHR11010:SF38">
    <property type="entry name" value="LYSOSOMAL PRO-X CARBOXYPEPTIDASE"/>
    <property type="match status" value="1"/>
</dbReference>
<evidence type="ECO:0000256" key="17">
    <source>
        <dbReference type="ARBA" id="ARBA00076608"/>
    </source>
</evidence>
<dbReference type="Gene3D" id="3.40.50.1820">
    <property type="entry name" value="alpha/beta hydrolase"/>
    <property type="match status" value="1"/>
</dbReference>